<dbReference type="SUPFAM" id="SSF53098">
    <property type="entry name" value="Ribonuclease H-like"/>
    <property type="match status" value="1"/>
</dbReference>
<dbReference type="AlphaFoldDB" id="A0AAG5DQS5"/>
<evidence type="ECO:0000313" key="7">
    <source>
        <dbReference type="EnsemblMetazoa" id="ENSAATROPP013330"/>
    </source>
</evidence>
<keyword evidence="4" id="KW-0862">Zinc</keyword>
<dbReference type="GO" id="GO:0008270">
    <property type="term" value="F:zinc ion binding"/>
    <property type="evidence" value="ECO:0007669"/>
    <property type="project" value="UniProtKB-KW"/>
</dbReference>
<evidence type="ECO:0000256" key="4">
    <source>
        <dbReference type="ARBA" id="ARBA00022833"/>
    </source>
</evidence>
<protein>
    <recommendedName>
        <fullName evidence="6">HAT C-terminal dimerisation domain-containing protein</fullName>
    </recommendedName>
</protein>
<evidence type="ECO:0000259" key="6">
    <source>
        <dbReference type="Pfam" id="PF05699"/>
    </source>
</evidence>
<feature type="domain" description="HAT C-terminal dimerisation" evidence="6">
    <location>
        <begin position="374"/>
        <end position="450"/>
    </location>
</feature>
<comment type="subcellular location">
    <subcellularLocation>
        <location evidence="1">Nucleus</location>
    </subcellularLocation>
</comment>
<dbReference type="Pfam" id="PF05699">
    <property type="entry name" value="Dimer_Tnp_hAT"/>
    <property type="match status" value="1"/>
</dbReference>
<dbReference type="PANTHER" id="PTHR46481">
    <property type="entry name" value="ZINC FINGER BED DOMAIN-CONTAINING PROTEIN 4"/>
    <property type="match status" value="1"/>
</dbReference>
<evidence type="ECO:0000256" key="2">
    <source>
        <dbReference type="ARBA" id="ARBA00022723"/>
    </source>
</evidence>
<sequence length="453" mass="52216">MFNETKEKVNNSILKAKYISLTTDGWTNYNNVSFFAITGHFINEDGYLQTLLLKCSEFALNHTAVNIAEWIQNIMEEYDIKNKVVAVVTDNATNMKAAINILKLTHIPCFAHSLNIIVQTSLKTSIKRIIDEVKSIVQHFKKSATATQKLMQMQKNLKYPVLKLKQDVPTRWNSTYDMLERFVLNKKPLLSCLAILNIKTNLTDRDWETINKALEILKLFKLATEDVSAEKSVTLSKMGVLCRILLDRMLKIEINGSVEIEISELVNSLIKGIREKYAPYFSNELVQKSILLDPRHKKHGFFDDKLKFRETYDLVLNELKRLLARQNELTTEQTETLPQTTEQSNPLWGDYDAKKRLNVPTTNSTAAAINELGGYLKDQDLGIKEDSLIWWQKNKHAYPNLYEIILRIMCIPATSVPCERIFSKAGNILTDRRNRLTPKKMEEVLFLKYNFDG</sequence>
<dbReference type="PANTHER" id="PTHR46481:SF10">
    <property type="entry name" value="ZINC FINGER BED DOMAIN-CONTAINING PROTEIN 39"/>
    <property type="match status" value="1"/>
</dbReference>
<keyword evidence="2" id="KW-0479">Metal-binding</keyword>
<keyword evidence="8" id="KW-1185">Reference proteome</keyword>
<evidence type="ECO:0000256" key="5">
    <source>
        <dbReference type="ARBA" id="ARBA00023242"/>
    </source>
</evidence>
<evidence type="ECO:0000256" key="3">
    <source>
        <dbReference type="ARBA" id="ARBA00022771"/>
    </source>
</evidence>
<proteinExistence type="predicted"/>
<dbReference type="InterPro" id="IPR008906">
    <property type="entry name" value="HATC_C_dom"/>
</dbReference>
<accession>A0AAG5DQS5</accession>
<dbReference type="GO" id="GO:0005634">
    <property type="term" value="C:nucleus"/>
    <property type="evidence" value="ECO:0007669"/>
    <property type="project" value="UniProtKB-SubCell"/>
</dbReference>
<evidence type="ECO:0000256" key="1">
    <source>
        <dbReference type="ARBA" id="ARBA00004123"/>
    </source>
</evidence>
<dbReference type="InterPro" id="IPR052035">
    <property type="entry name" value="ZnF_BED_domain_contain"/>
</dbReference>
<dbReference type="InterPro" id="IPR012337">
    <property type="entry name" value="RNaseH-like_sf"/>
</dbReference>
<dbReference type="Proteomes" id="UP000075880">
    <property type="component" value="Unassembled WGS sequence"/>
</dbReference>
<keyword evidence="3" id="KW-0863">Zinc-finger</keyword>
<organism evidence="7 8">
    <name type="scientific">Anopheles atroparvus</name>
    <name type="common">European mosquito</name>
    <dbReference type="NCBI Taxonomy" id="41427"/>
    <lineage>
        <taxon>Eukaryota</taxon>
        <taxon>Metazoa</taxon>
        <taxon>Ecdysozoa</taxon>
        <taxon>Arthropoda</taxon>
        <taxon>Hexapoda</taxon>
        <taxon>Insecta</taxon>
        <taxon>Pterygota</taxon>
        <taxon>Neoptera</taxon>
        <taxon>Endopterygota</taxon>
        <taxon>Diptera</taxon>
        <taxon>Nematocera</taxon>
        <taxon>Culicoidea</taxon>
        <taxon>Culicidae</taxon>
        <taxon>Anophelinae</taxon>
        <taxon>Anopheles</taxon>
    </lineage>
</organism>
<dbReference type="EnsemblMetazoa" id="ENSAATROPT014636">
    <property type="protein sequence ID" value="ENSAATROPP013330"/>
    <property type="gene ID" value="ENSAATROPG011874"/>
</dbReference>
<evidence type="ECO:0000313" key="8">
    <source>
        <dbReference type="Proteomes" id="UP000075880"/>
    </source>
</evidence>
<dbReference type="GO" id="GO:0046983">
    <property type="term" value="F:protein dimerization activity"/>
    <property type="evidence" value="ECO:0007669"/>
    <property type="project" value="InterPro"/>
</dbReference>
<keyword evidence="5" id="KW-0539">Nucleus</keyword>
<reference evidence="7" key="1">
    <citation type="submission" date="2024-04" db="UniProtKB">
        <authorList>
            <consortium name="EnsemblMetazoa"/>
        </authorList>
    </citation>
    <scope>IDENTIFICATION</scope>
    <source>
        <strain evidence="7">EBRO</strain>
    </source>
</reference>
<name>A0AAG5DQS5_ANOAO</name>